<proteinExistence type="predicted"/>
<keyword evidence="1" id="KW-0732">Signal</keyword>
<dbReference type="Proteomes" id="UP000247792">
    <property type="component" value="Unassembled WGS sequence"/>
</dbReference>
<dbReference type="PROSITE" id="PS51257">
    <property type="entry name" value="PROKAR_LIPOPROTEIN"/>
    <property type="match status" value="1"/>
</dbReference>
<dbReference type="EMBL" id="QJKB01000006">
    <property type="protein sequence ID" value="PXX42110.1"/>
    <property type="molecule type" value="Genomic_DNA"/>
</dbReference>
<name>A0A318J310_9BURK</name>
<keyword evidence="4" id="KW-1185">Reference proteome</keyword>
<protein>
    <submittedName>
        <fullName evidence="3">Phytase-like protein with esterase activity</fullName>
    </submittedName>
</protein>
<dbReference type="InterPro" id="IPR027372">
    <property type="entry name" value="Phytase-like_dom"/>
</dbReference>
<gene>
    <name evidence="3" type="ORF">DFR42_106290</name>
</gene>
<feature type="chain" id="PRO_5016388591" evidence="1">
    <location>
        <begin position="24"/>
        <end position="695"/>
    </location>
</feature>
<feature type="signal peptide" evidence="1">
    <location>
        <begin position="1"/>
        <end position="23"/>
    </location>
</feature>
<feature type="domain" description="Phytase-like" evidence="2">
    <location>
        <begin position="349"/>
        <end position="620"/>
    </location>
</feature>
<evidence type="ECO:0000259" key="2">
    <source>
        <dbReference type="Pfam" id="PF13449"/>
    </source>
</evidence>
<evidence type="ECO:0000256" key="1">
    <source>
        <dbReference type="SAM" id="SignalP"/>
    </source>
</evidence>
<comment type="caution">
    <text evidence="3">The sequence shown here is derived from an EMBL/GenBank/DDBJ whole genome shotgun (WGS) entry which is preliminary data.</text>
</comment>
<dbReference type="Pfam" id="PF13449">
    <property type="entry name" value="Phytase-like"/>
    <property type="match status" value="1"/>
</dbReference>
<reference evidence="3 4" key="1">
    <citation type="submission" date="2018-05" db="EMBL/GenBank/DDBJ databases">
        <title>Genomic Encyclopedia of Type Strains, Phase IV (KMG-IV): sequencing the most valuable type-strain genomes for metagenomic binning, comparative biology and taxonomic classification.</title>
        <authorList>
            <person name="Goeker M."/>
        </authorList>
    </citation>
    <scope>NUCLEOTIDE SEQUENCE [LARGE SCALE GENOMIC DNA]</scope>
    <source>
        <strain evidence="3 4">DSM 19792</strain>
    </source>
</reference>
<organism evidence="3 4">
    <name type="scientific">Undibacterium pigrum</name>
    <dbReference type="NCBI Taxonomy" id="401470"/>
    <lineage>
        <taxon>Bacteria</taxon>
        <taxon>Pseudomonadati</taxon>
        <taxon>Pseudomonadota</taxon>
        <taxon>Betaproteobacteria</taxon>
        <taxon>Burkholderiales</taxon>
        <taxon>Oxalobacteraceae</taxon>
        <taxon>Undibacterium</taxon>
    </lineage>
</organism>
<accession>A0A318J310</accession>
<sequence>MKQSSKNLMLGISSLTAAMLLSACGGGSNNTLTTPATPTPVSGVFLDAAVEGLDYSIAGGSKLSTSATGGFNCNVGDTVAFSVGGIALGNAPCAATATPLTLANSNNVKDDSVVNRLLFLQLLDEDNDVATGIKIPATVKTALAGQTLDFNATAANFNTALTATLAKLPANYQKLTVDADRRTLVREHFEDTMASKLGTPVVDTVTQTNALGTVSAAVTRYQVQAADNFFVPYEGTNAAVKAEFPKGFLPSYGSGLTFKGKAADGSLEFYGITDRGPNGDGPKVPNSVVTAGATGTSDAKFFPSPSFTPSFGLISIGKDGAVLKSSTPIKFSATINASGLSIAAGKLGSSAEVPLNDAAKFDASSKTTFSDYGLDTESIVYDAARGVVWVSDEYGPFILKIDVATGIILKKYQPGTGAADLPAVLLKRRANRGMEGLSLEVATGKLNGFVQSPLDDGKANYIVPGATAATSESIKDYAKFNRWVEFDPTTEKTRLYAYPIDSTQYTAGKTGNAKLGDMVSLGNGKFIVIEQGTDANGKAFNKLMLVQVPSNATDIANMGTDLEKSSMTGAAVNGVNYADIVLLKKTQLFDLNNAGWLAEKAEGLALVDENTLALTNDDDFGMKTVIVDPTGAIVVGADVTKCTVDANGALTTTAGALGCTAGNTMRVARGADTERPNRIWLFKFSKKLSDFNIPS</sequence>
<evidence type="ECO:0000313" key="4">
    <source>
        <dbReference type="Proteomes" id="UP000247792"/>
    </source>
</evidence>
<dbReference type="AlphaFoldDB" id="A0A318J310"/>
<evidence type="ECO:0000313" key="3">
    <source>
        <dbReference type="EMBL" id="PXX42110.1"/>
    </source>
</evidence>
<dbReference type="PANTHER" id="PTHR37957:SF1">
    <property type="entry name" value="PHYTASE-LIKE DOMAIN-CONTAINING PROTEIN"/>
    <property type="match status" value="1"/>
</dbReference>
<dbReference type="RefSeq" id="WP_245937012.1">
    <property type="nucleotide sequence ID" value="NZ_QJKB01000006.1"/>
</dbReference>
<dbReference type="PANTHER" id="PTHR37957">
    <property type="entry name" value="BLR7070 PROTEIN"/>
    <property type="match status" value="1"/>
</dbReference>